<evidence type="ECO:0000313" key="1">
    <source>
        <dbReference type="EMBL" id="WVW83293.1"/>
    </source>
</evidence>
<dbReference type="KEGG" id="kbi:90824406"/>
<protein>
    <submittedName>
        <fullName evidence="1">Uncharacterized protein</fullName>
    </submittedName>
</protein>
<reference evidence="1" key="2">
    <citation type="submission" date="2024-02" db="EMBL/GenBank/DDBJ databases">
        <title>Comparative genomics of Cryptococcus and Kwoniella reveals pathogenesis evolution and contrasting modes of karyotype evolution via chromosome fusion or intercentromeric recombination.</title>
        <authorList>
            <person name="Coelho M.A."/>
            <person name="David-Palma M."/>
            <person name="Shea T."/>
            <person name="Bowers K."/>
            <person name="McGinley-Smith S."/>
            <person name="Mohammad A.W."/>
            <person name="Gnirke A."/>
            <person name="Yurkov A.M."/>
            <person name="Nowrousian M."/>
            <person name="Sun S."/>
            <person name="Cuomo C.A."/>
            <person name="Heitman J."/>
        </authorList>
    </citation>
    <scope>NUCLEOTIDE SEQUENCE</scope>
    <source>
        <strain evidence="1">CBS 10118</strain>
    </source>
</reference>
<dbReference type="AlphaFoldDB" id="A0AAJ8M8Z5"/>
<evidence type="ECO:0000313" key="2">
    <source>
        <dbReference type="Proteomes" id="UP000092730"/>
    </source>
</evidence>
<organism evidence="1 2">
    <name type="scientific">Kwoniella bestiolae CBS 10118</name>
    <dbReference type="NCBI Taxonomy" id="1296100"/>
    <lineage>
        <taxon>Eukaryota</taxon>
        <taxon>Fungi</taxon>
        <taxon>Dikarya</taxon>
        <taxon>Basidiomycota</taxon>
        <taxon>Agaricomycotina</taxon>
        <taxon>Tremellomycetes</taxon>
        <taxon>Tremellales</taxon>
        <taxon>Cryptococcaceae</taxon>
        <taxon>Kwoniella</taxon>
    </lineage>
</organism>
<dbReference type="GeneID" id="90824406"/>
<sequence>MSKPEYEFYRCYEVTYQRPWWEYHDEIQHELNAFDSLVMFRPHVMDNKHYLSFGKSTQWSEEEKVKLKGMLEKITASFRLYEEYESDNFRIPCC</sequence>
<gene>
    <name evidence="1" type="ORF">I302_105312</name>
</gene>
<dbReference type="EMBL" id="CP144543">
    <property type="protein sequence ID" value="WVW83293.1"/>
    <property type="molecule type" value="Genomic_DNA"/>
</dbReference>
<name>A0AAJ8M8Z5_9TREE</name>
<keyword evidence="2" id="KW-1185">Reference proteome</keyword>
<dbReference type="RefSeq" id="XP_065726136.1">
    <property type="nucleotide sequence ID" value="XM_065870064.1"/>
</dbReference>
<reference evidence="1" key="1">
    <citation type="submission" date="2013-07" db="EMBL/GenBank/DDBJ databases">
        <authorList>
            <consortium name="The Broad Institute Genome Sequencing Platform"/>
            <person name="Cuomo C."/>
            <person name="Litvintseva A."/>
            <person name="Chen Y."/>
            <person name="Heitman J."/>
            <person name="Sun S."/>
            <person name="Springer D."/>
            <person name="Dromer F."/>
            <person name="Young S.K."/>
            <person name="Zeng Q."/>
            <person name="Gargeya S."/>
            <person name="Fitzgerald M."/>
            <person name="Abouelleil A."/>
            <person name="Alvarado L."/>
            <person name="Berlin A.M."/>
            <person name="Chapman S.B."/>
            <person name="Dewar J."/>
            <person name="Goldberg J."/>
            <person name="Griggs A."/>
            <person name="Gujja S."/>
            <person name="Hansen M."/>
            <person name="Howarth C."/>
            <person name="Imamovic A."/>
            <person name="Larimer J."/>
            <person name="McCowan C."/>
            <person name="Murphy C."/>
            <person name="Pearson M."/>
            <person name="Priest M."/>
            <person name="Roberts A."/>
            <person name="Saif S."/>
            <person name="Shea T."/>
            <person name="Sykes S."/>
            <person name="Wortman J."/>
            <person name="Nusbaum C."/>
            <person name="Birren B."/>
        </authorList>
    </citation>
    <scope>NUCLEOTIDE SEQUENCE</scope>
    <source>
        <strain evidence="1">CBS 10118</strain>
    </source>
</reference>
<accession>A0AAJ8M8Z5</accession>
<dbReference type="Proteomes" id="UP000092730">
    <property type="component" value="Chromosome 3"/>
</dbReference>
<proteinExistence type="predicted"/>